<comment type="caution">
    <text evidence="2">The sequence shown here is derived from an EMBL/GenBank/DDBJ whole genome shotgun (WGS) entry which is preliminary data.</text>
</comment>
<evidence type="ECO:0000313" key="3">
    <source>
        <dbReference type="Proteomes" id="UP000291191"/>
    </source>
</evidence>
<keyword evidence="3" id="KW-1185">Reference proteome</keyword>
<accession>A0A4Q5HEV2</accession>
<dbReference type="RefSeq" id="WP_004326723.1">
    <property type="nucleotide sequence ID" value="NZ_RCXO01000016.1"/>
</dbReference>
<dbReference type="GeneID" id="93049615"/>
<organism evidence="2 3">
    <name type="scientific">Bacteroides intestinalis</name>
    <dbReference type="NCBI Taxonomy" id="329854"/>
    <lineage>
        <taxon>Bacteria</taxon>
        <taxon>Pseudomonadati</taxon>
        <taxon>Bacteroidota</taxon>
        <taxon>Bacteroidia</taxon>
        <taxon>Bacteroidales</taxon>
        <taxon>Bacteroidaceae</taxon>
        <taxon>Bacteroides</taxon>
    </lineage>
</organism>
<dbReference type="EMBL" id="RCXO01000016">
    <property type="protein sequence ID" value="RYT79641.1"/>
    <property type="molecule type" value="Genomic_DNA"/>
</dbReference>
<reference evidence="2 3" key="1">
    <citation type="journal article" date="2019" name="Science, e1252229">
        <title>Invertible promoters mediate bacterial phase variation, antibiotic resistance, and host adaptation in the gut.</title>
        <authorList>
            <person name="Jiang X."/>
            <person name="Hall A.B."/>
            <person name="Arthur T.D."/>
            <person name="Plichta D.R."/>
            <person name="Covington C.T."/>
            <person name="Poyet M."/>
            <person name="Crothers J."/>
            <person name="Moses P.L."/>
            <person name="Tolonen A.C."/>
            <person name="Vlamakis H."/>
            <person name="Alm E.J."/>
            <person name="Xavier R.J."/>
        </authorList>
    </citation>
    <scope>NUCLEOTIDE SEQUENCE [LARGE SCALE GENOMIC DNA]</scope>
    <source>
        <strain evidence="3">bf_0095</strain>
    </source>
</reference>
<gene>
    <name evidence="2" type="ORF">EAJ06_13545</name>
</gene>
<feature type="domain" description="DUF551" evidence="1">
    <location>
        <begin position="63"/>
        <end position="133"/>
    </location>
</feature>
<dbReference type="InterPro" id="IPR007539">
    <property type="entry name" value="DUF551"/>
</dbReference>
<dbReference type="Proteomes" id="UP000291191">
    <property type="component" value="Unassembled WGS sequence"/>
</dbReference>
<protein>
    <submittedName>
        <fullName evidence="2">DUF551 domain-containing protein</fullName>
    </submittedName>
</protein>
<evidence type="ECO:0000259" key="1">
    <source>
        <dbReference type="Pfam" id="PF04448"/>
    </source>
</evidence>
<name>A0A4Q5HEV2_9BACE</name>
<evidence type="ECO:0000313" key="2">
    <source>
        <dbReference type="EMBL" id="RYT79641.1"/>
    </source>
</evidence>
<dbReference type="AlphaFoldDB" id="A0A4Q5HEV2"/>
<dbReference type="OrthoDB" id="1041582at2"/>
<dbReference type="Pfam" id="PF04448">
    <property type="entry name" value="DUF551"/>
    <property type="match status" value="1"/>
</dbReference>
<proteinExistence type="predicted"/>
<sequence>MTKEETKQTVKEAAIEARMASAETLTTYGTHTSLDDFEYLSHDEIAEAAFVKGTEWQAKQSPWISVKERLPDENEDIIILCKHGAIFNGTYSNNVWFCMDGYIHDTYKGNPIYSSMSSIPSSWEPIAWMPIPKFEE</sequence>